<evidence type="ECO:0000259" key="5">
    <source>
        <dbReference type="PROSITE" id="PS51898"/>
    </source>
</evidence>
<dbReference type="Gene3D" id="1.10.443.10">
    <property type="entry name" value="Intergrase catalytic core"/>
    <property type="match status" value="1"/>
</dbReference>
<keyword evidence="2" id="KW-0229">DNA integration</keyword>
<gene>
    <name evidence="6" type="ORF">WMO65_21640</name>
</gene>
<dbReference type="Gene3D" id="1.10.150.130">
    <property type="match status" value="1"/>
</dbReference>
<evidence type="ECO:0000256" key="4">
    <source>
        <dbReference type="ARBA" id="ARBA00023172"/>
    </source>
</evidence>
<keyword evidence="4" id="KW-0233">DNA recombination</keyword>
<feature type="domain" description="Tyr recombinase" evidence="5">
    <location>
        <begin position="247"/>
        <end position="408"/>
    </location>
</feature>
<dbReference type="PANTHER" id="PTHR30629:SF2">
    <property type="entry name" value="PROPHAGE INTEGRASE INTS-RELATED"/>
    <property type="match status" value="1"/>
</dbReference>
<evidence type="ECO:0000313" key="6">
    <source>
        <dbReference type="EMBL" id="MEQ2433604.1"/>
    </source>
</evidence>
<reference evidence="6 7" key="1">
    <citation type="submission" date="2024-03" db="EMBL/GenBank/DDBJ databases">
        <title>Human intestinal bacterial collection.</title>
        <authorList>
            <person name="Pauvert C."/>
            <person name="Hitch T.C.A."/>
            <person name="Clavel T."/>
        </authorList>
    </citation>
    <scope>NUCLEOTIDE SEQUENCE [LARGE SCALE GENOMIC DNA]</scope>
    <source>
        <strain evidence="6 7">CLA-SR-H028</strain>
    </source>
</reference>
<protein>
    <submittedName>
        <fullName evidence="6">Integrase</fullName>
    </submittedName>
</protein>
<dbReference type="InterPro" id="IPR011010">
    <property type="entry name" value="DNA_brk_join_enz"/>
</dbReference>
<dbReference type="InterPro" id="IPR002104">
    <property type="entry name" value="Integrase_catalytic"/>
</dbReference>
<name>A0ABV1DWZ3_9FIRM</name>
<dbReference type="RefSeq" id="WP_349064656.1">
    <property type="nucleotide sequence ID" value="NZ_JBBMFP010000025.1"/>
</dbReference>
<comment type="similarity">
    <text evidence="1">Belongs to the 'phage' integrase family.</text>
</comment>
<dbReference type="PANTHER" id="PTHR30629">
    <property type="entry name" value="PROPHAGE INTEGRASE"/>
    <property type="match status" value="1"/>
</dbReference>
<keyword evidence="7" id="KW-1185">Reference proteome</keyword>
<accession>A0ABV1DWZ3</accession>
<keyword evidence="3" id="KW-0238">DNA-binding</keyword>
<dbReference type="EMBL" id="JBBMFP010000025">
    <property type="protein sequence ID" value="MEQ2433604.1"/>
    <property type="molecule type" value="Genomic_DNA"/>
</dbReference>
<comment type="caution">
    <text evidence="6">The sequence shown here is derived from an EMBL/GenBank/DDBJ whole genome shotgun (WGS) entry which is preliminary data.</text>
</comment>
<evidence type="ECO:0000256" key="2">
    <source>
        <dbReference type="ARBA" id="ARBA00022908"/>
    </source>
</evidence>
<dbReference type="InterPro" id="IPR013762">
    <property type="entry name" value="Integrase-like_cat_sf"/>
</dbReference>
<dbReference type="Proteomes" id="UP001457898">
    <property type="component" value="Unassembled WGS sequence"/>
</dbReference>
<dbReference type="PROSITE" id="PS51898">
    <property type="entry name" value="TYR_RECOMBINASE"/>
    <property type="match status" value="1"/>
</dbReference>
<sequence length="415" mass="48117">MNIYIVSSSMTGGKRPSVFFIHLKEDDSMPKRKKMPKLPNGYGSIRYLGKGRRNPYAVHPPTENFTENGAPVRPAALCYVDTWIKGFTILTAYKAGNYYPGYENTLSSLDTATEDTANLQELANRMLADYNQFKGVCPEETGKTFAEVYQEFYDWKYNTDTSKTYSQSSIYSTKAAYRNCKVLHDKVFSDLRHDDLQTVIDKCTLKHASLEHIITLFHQMYEFADIYDLVDKNYSAHIKTNRPDDDENGVPFTEEELKKMWAHKDDDVIEFLLIMCYSGYRIRAYKDMKTNLEEGYFQGGVKTMAGKNRKVPIHSSIRSLVERRLNRYSSLFPGTYQNFRLDMYAKMEELDLDKHTPHDCRHTFSALCEKYGVNDNDRKRLLGHSFGNDITNSKYGHRTIEDLRIEIEKIPNICD</sequence>
<proteinExistence type="inferred from homology"/>
<dbReference type="InterPro" id="IPR050808">
    <property type="entry name" value="Phage_Integrase"/>
</dbReference>
<dbReference type="SUPFAM" id="SSF56349">
    <property type="entry name" value="DNA breaking-rejoining enzymes"/>
    <property type="match status" value="1"/>
</dbReference>
<evidence type="ECO:0000256" key="3">
    <source>
        <dbReference type="ARBA" id="ARBA00023125"/>
    </source>
</evidence>
<organism evidence="6 7">
    <name type="scientific">Blautia caccae</name>
    <dbReference type="NCBI Taxonomy" id="3133175"/>
    <lineage>
        <taxon>Bacteria</taxon>
        <taxon>Bacillati</taxon>
        <taxon>Bacillota</taxon>
        <taxon>Clostridia</taxon>
        <taxon>Lachnospirales</taxon>
        <taxon>Lachnospiraceae</taxon>
        <taxon>Blautia</taxon>
    </lineage>
</organism>
<dbReference type="InterPro" id="IPR010998">
    <property type="entry name" value="Integrase_recombinase_N"/>
</dbReference>
<evidence type="ECO:0000313" key="7">
    <source>
        <dbReference type="Proteomes" id="UP001457898"/>
    </source>
</evidence>
<evidence type="ECO:0000256" key="1">
    <source>
        <dbReference type="ARBA" id="ARBA00008857"/>
    </source>
</evidence>